<dbReference type="AlphaFoldDB" id="A0AAU9JYL3"/>
<feature type="binding site" evidence="3">
    <location>
        <position position="11"/>
    </location>
    <ligand>
        <name>Mg(2+)</name>
        <dbReference type="ChEBI" id="CHEBI:18420"/>
    </ligand>
</feature>
<comment type="cofactor">
    <cofactor evidence="3">
        <name>Mg(2+)</name>
        <dbReference type="ChEBI" id="CHEBI:18420"/>
    </cofactor>
    <text evidence="3">Divalent metal ions. Mg(2+) is the most effective.</text>
</comment>
<evidence type="ECO:0000256" key="3">
    <source>
        <dbReference type="PIRSR" id="PIRSR000915-3"/>
    </source>
</evidence>
<dbReference type="PANTHER" id="PTHR19288">
    <property type="entry name" value="4-NITROPHENYLPHOSPHATASE-RELATED"/>
    <property type="match status" value="1"/>
</dbReference>
<protein>
    <recommendedName>
        <fullName evidence="6">4-nitrophenylphosphatase</fullName>
    </recommendedName>
</protein>
<reference evidence="4" key="1">
    <citation type="submission" date="2021-09" db="EMBL/GenBank/DDBJ databases">
        <authorList>
            <consortium name="AG Swart"/>
            <person name="Singh M."/>
            <person name="Singh A."/>
            <person name="Seah K."/>
            <person name="Emmerich C."/>
        </authorList>
    </citation>
    <scope>NUCLEOTIDE SEQUENCE</scope>
    <source>
        <strain evidence="4">ATCC30299</strain>
    </source>
</reference>
<organism evidence="4 5">
    <name type="scientific">Blepharisma stoltei</name>
    <dbReference type="NCBI Taxonomy" id="1481888"/>
    <lineage>
        <taxon>Eukaryota</taxon>
        <taxon>Sar</taxon>
        <taxon>Alveolata</taxon>
        <taxon>Ciliophora</taxon>
        <taxon>Postciliodesmatophora</taxon>
        <taxon>Heterotrichea</taxon>
        <taxon>Heterotrichida</taxon>
        <taxon>Blepharismidae</taxon>
        <taxon>Blepharisma</taxon>
    </lineage>
</organism>
<feature type="active site" description="Nucleophile" evidence="1">
    <location>
        <position position="11"/>
    </location>
</feature>
<evidence type="ECO:0000313" key="5">
    <source>
        <dbReference type="Proteomes" id="UP001162131"/>
    </source>
</evidence>
<dbReference type="GO" id="GO:0016791">
    <property type="term" value="F:phosphatase activity"/>
    <property type="evidence" value="ECO:0007669"/>
    <property type="project" value="TreeGrafter"/>
</dbReference>
<evidence type="ECO:0000313" key="4">
    <source>
        <dbReference type="EMBL" id="CAG9331921.1"/>
    </source>
</evidence>
<dbReference type="Gene3D" id="3.40.50.1000">
    <property type="entry name" value="HAD superfamily/HAD-like"/>
    <property type="match status" value="2"/>
</dbReference>
<comment type="caution">
    <text evidence="4">The sequence shown here is derived from an EMBL/GenBank/DDBJ whole genome shotgun (WGS) entry which is preliminary data.</text>
</comment>
<dbReference type="PANTHER" id="PTHR19288:SF46">
    <property type="entry name" value="HALOACID DEHALOGENASE-LIKE HYDROLASE DOMAIN-CONTAINING PROTEIN 2"/>
    <property type="match status" value="1"/>
</dbReference>
<dbReference type="InterPro" id="IPR006357">
    <property type="entry name" value="HAD-SF_hydro_IIA"/>
</dbReference>
<dbReference type="PIRSF" id="PIRSF000915">
    <property type="entry name" value="PGP-type_phosphatase"/>
    <property type="match status" value="1"/>
</dbReference>
<dbReference type="Proteomes" id="UP001162131">
    <property type="component" value="Unassembled WGS sequence"/>
</dbReference>
<feature type="binding site" evidence="3">
    <location>
        <position position="226"/>
    </location>
    <ligand>
        <name>Mg(2+)</name>
        <dbReference type="ChEBI" id="CHEBI:18420"/>
    </ligand>
</feature>
<evidence type="ECO:0008006" key="6">
    <source>
        <dbReference type="Google" id="ProtNLM"/>
    </source>
</evidence>
<dbReference type="GO" id="GO:0005737">
    <property type="term" value="C:cytoplasm"/>
    <property type="evidence" value="ECO:0007669"/>
    <property type="project" value="TreeGrafter"/>
</dbReference>
<feature type="binding site" evidence="2">
    <location>
        <position position="201"/>
    </location>
    <ligand>
        <name>substrate</name>
    </ligand>
</feature>
<feature type="binding site" evidence="2">
    <location>
        <begin position="44"/>
        <end position="46"/>
    </location>
    <ligand>
        <name>substrate</name>
    </ligand>
</feature>
<dbReference type="InterPro" id="IPR023214">
    <property type="entry name" value="HAD_sf"/>
</dbReference>
<dbReference type="GO" id="GO:0046872">
    <property type="term" value="F:metal ion binding"/>
    <property type="evidence" value="ECO:0007669"/>
    <property type="project" value="UniProtKB-KW"/>
</dbReference>
<gene>
    <name evidence="4" type="ORF">BSTOLATCC_MIC53978</name>
</gene>
<keyword evidence="3" id="KW-0460">Magnesium</keyword>
<feature type="binding site" evidence="3">
    <location>
        <position position="13"/>
    </location>
    <ligand>
        <name>Mg(2+)</name>
        <dbReference type="ChEBI" id="CHEBI:18420"/>
    </ligand>
</feature>
<name>A0AAU9JYL3_9CILI</name>
<dbReference type="SUPFAM" id="SSF56784">
    <property type="entry name" value="HAD-like"/>
    <property type="match status" value="1"/>
</dbReference>
<evidence type="ECO:0000256" key="1">
    <source>
        <dbReference type="PIRSR" id="PIRSR000915-1"/>
    </source>
</evidence>
<keyword evidence="5" id="KW-1185">Reference proteome</keyword>
<feature type="active site" description="Proton donor" evidence="1">
    <location>
        <position position="13"/>
    </location>
</feature>
<dbReference type="InterPro" id="IPR036412">
    <property type="entry name" value="HAD-like_sf"/>
</dbReference>
<accession>A0AAU9JYL3</accession>
<evidence type="ECO:0000256" key="2">
    <source>
        <dbReference type="PIRSR" id="PIRSR000915-2"/>
    </source>
</evidence>
<proteinExistence type="predicted"/>
<dbReference type="Pfam" id="PF13344">
    <property type="entry name" value="Hydrolase_6"/>
    <property type="match status" value="1"/>
</dbReference>
<dbReference type="EMBL" id="CAJZBQ010000053">
    <property type="protein sequence ID" value="CAG9331921.1"/>
    <property type="molecule type" value="Genomic_DNA"/>
</dbReference>
<dbReference type="Pfam" id="PF13242">
    <property type="entry name" value="Hydrolase_like"/>
    <property type="match status" value="1"/>
</dbReference>
<dbReference type="NCBIfam" id="TIGR01460">
    <property type="entry name" value="HAD-SF-IIA"/>
    <property type="match status" value="1"/>
</dbReference>
<sequence length="273" mass="30925">MINDFDYFFFDVDGVLFHGHRALRGAVEFINKLCDLGKEIYFVSNNSWRTREKQVEFFAKYGITAKKENILNGAYASAQWATNYCPRNSKVLTIGEDGVDEELTEFGFRVTNTRSLNPPNYENLMLNIDPEIKAAIVSHSDSLTHQMIYYASIHVQNGAVLASPNYDTQYKFGKFLLPCAACTVDAVLASSGTKNFVNIGKPDPYLLNYIFERDRINKERSIFFGDTMVTDILLAKNAGIKSVLVLTGVETLDSYTKYDYSPDYVYESVGKFK</sequence>
<keyword evidence="3" id="KW-0479">Metal-binding</keyword>